<protein>
    <submittedName>
        <fullName evidence="1">Uncharacterized protein</fullName>
    </submittedName>
</protein>
<dbReference type="AlphaFoldDB" id="A0AAV5NF28"/>
<keyword evidence="2" id="KW-1185">Reference proteome</keyword>
<accession>A0AAV5NF28</accession>
<reference evidence="2" key="1">
    <citation type="journal article" date="2019" name="Int. J. Syst. Evol. Microbiol.">
        <title>The Global Catalogue of Microorganisms (GCM) 10K type strain sequencing project: providing services to taxonomists for standard genome sequencing and annotation.</title>
        <authorList>
            <consortium name="The Broad Institute Genomics Platform"/>
            <consortium name="The Broad Institute Genome Sequencing Center for Infectious Disease"/>
            <person name="Wu L."/>
            <person name="Ma J."/>
        </authorList>
    </citation>
    <scope>NUCLEOTIDE SEQUENCE [LARGE SCALE GENOMIC DNA]</scope>
    <source>
        <strain evidence="2">NBRC 3267</strain>
    </source>
</reference>
<dbReference type="EMBL" id="BSNU01000002">
    <property type="protein sequence ID" value="GLQ62610.1"/>
    <property type="molecule type" value="Genomic_DNA"/>
</dbReference>
<comment type="caution">
    <text evidence="1">The sequence shown here is derived from an EMBL/GenBank/DDBJ whole genome shotgun (WGS) entry which is preliminary data.</text>
</comment>
<evidence type="ECO:0000313" key="2">
    <source>
        <dbReference type="Proteomes" id="UP001156614"/>
    </source>
</evidence>
<gene>
    <name evidence="1" type="ORF">GCM10007867_14550</name>
</gene>
<name>A0AAV5NF28_9PROT</name>
<proteinExistence type="predicted"/>
<dbReference type="Proteomes" id="UP001156614">
    <property type="component" value="Unassembled WGS sequence"/>
</dbReference>
<organism evidence="1 2">
    <name type="scientific">Gluconobacter cerinus</name>
    <dbReference type="NCBI Taxonomy" id="38307"/>
    <lineage>
        <taxon>Bacteria</taxon>
        <taxon>Pseudomonadati</taxon>
        <taxon>Pseudomonadota</taxon>
        <taxon>Alphaproteobacteria</taxon>
        <taxon>Acetobacterales</taxon>
        <taxon>Acetobacteraceae</taxon>
        <taxon>Gluconobacter</taxon>
    </lineage>
</organism>
<evidence type="ECO:0000313" key="1">
    <source>
        <dbReference type="EMBL" id="GLQ62610.1"/>
    </source>
</evidence>
<sequence>MRQFSDGHTERDVQVWPGVRVHVRLGADVDHDPATGANLKALGEAYESSSPLVQH</sequence>
<dbReference type="RefSeq" id="WP_167386098.1">
    <property type="nucleotide sequence ID" value="NZ_BEWM01000001.1"/>
</dbReference>